<evidence type="ECO:0000256" key="5">
    <source>
        <dbReference type="ARBA" id="ARBA00022989"/>
    </source>
</evidence>
<evidence type="ECO:0000256" key="1">
    <source>
        <dbReference type="ARBA" id="ARBA00004167"/>
    </source>
</evidence>
<comment type="caution">
    <text evidence="10">The sequence shown here is derived from an EMBL/GenBank/DDBJ whole genome shotgun (WGS) entry which is preliminary data.</text>
</comment>
<dbReference type="GO" id="GO:0016020">
    <property type="term" value="C:membrane"/>
    <property type="evidence" value="ECO:0007669"/>
    <property type="project" value="UniProtKB-SubCell"/>
</dbReference>
<dbReference type="Pfam" id="PF13839">
    <property type="entry name" value="PC-Esterase"/>
    <property type="match status" value="1"/>
</dbReference>
<protein>
    <recommendedName>
        <fullName evidence="12">Trichome birefringence-like N-terminal domain-containing protein</fullName>
    </recommendedName>
</protein>
<evidence type="ECO:0000259" key="9">
    <source>
        <dbReference type="Pfam" id="PF14416"/>
    </source>
</evidence>
<dbReference type="EMBL" id="JBDFQZ010000003">
    <property type="protein sequence ID" value="KAK9741359.1"/>
    <property type="molecule type" value="Genomic_DNA"/>
</dbReference>
<evidence type="ECO:0000256" key="6">
    <source>
        <dbReference type="ARBA" id="ARBA00023136"/>
    </source>
</evidence>
<dbReference type="InterPro" id="IPR026057">
    <property type="entry name" value="TBL_C"/>
</dbReference>
<evidence type="ECO:0000256" key="2">
    <source>
        <dbReference type="ARBA" id="ARBA00007727"/>
    </source>
</evidence>
<dbReference type="Pfam" id="PF14416">
    <property type="entry name" value="PMR5N"/>
    <property type="match status" value="1"/>
</dbReference>
<keyword evidence="5 7" id="KW-1133">Transmembrane helix</keyword>
<dbReference type="InterPro" id="IPR025846">
    <property type="entry name" value="TBL_N"/>
</dbReference>
<organism evidence="10 11">
    <name type="scientific">Saponaria officinalis</name>
    <name type="common">Common soapwort</name>
    <name type="synonym">Lychnis saponaria</name>
    <dbReference type="NCBI Taxonomy" id="3572"/>
    <lineage>
        <taxon>Eukaryota</taxon>
        <taxon>Viridiplantae</taxon>
        <taxon>Streptophyta</taxon>
        <taxon>Embryophyta</taxon>
        <taxon>Tracheophyta</taxon>
        <taxon>Spermatophyta</taxon>
        <taxon>Magnoliopsida</taxon>
        <taxon>eudicotyledons</taxon>
        <taxon>Gunneridae</taxon>
        <taxon>Pentapetalae</taxon>
        <taxon>Caryophyllales</taxon>
        <taxon>Caryophyllaceae</taxon>
        <taxon>Caryophylleae</taxon>
        <taxon>Saponaria</taxon>
    </lineage>
</organism>
<evidence type="ECO:0000313" key="11">
    <source>
        <dbReference type="Proteomes" id="UP001443914"/>
    </source>
</evidence>
<dbReference type="GO" id="GO:0005794">
    <property type="term" value="C:Golgi apparatus"/>
    <property type="evidence" value="ECO:0007669"/>
    <property type="project" value="TreeGrafter"/>
</dbReference>
<evidence type="ECO:0008006" key="12">
    <source>
        <dbReference type="Google" id="ProtNLM"/>
    </source>
</evidence>
<keyword evidence="6 7" id="KW-0472">Membrane</keyword>
<evidence type="ECO:0000256" key="4">
    <source>
        <dbReference type="ARBA" id="ARBA00022968"/>
    </source>
</evidence>
<sequence length="446" mass="51759">MNKHITNPSSSYDKIHNNNNNIKNDQINSIKNNNNYYYLKGGLPPLLIWLLLVISIFTLFLIYHPNPFLFSSPNDHYVPHETPIFIQPHIHSVDDEKCELYKGKWVPNLEETQYTAKSCKTIPDSKDCFKNGRKDVDFLNWKWKPNECELPSFNPKKFLEIVSGKIMGFIGDSVARNHMDSLLCLLSQAEIPTDVYKDSEDRFRTWHFPSSNFTLMIFWSKFLVQSEERMFNNSGTGSFDLHLDKVDEKWASNLPKLDYVIISTAHWFFRQNYLYKHGKLTGCVYCNEPNVPEVSLNQALRMSIRGALKHINNCKNCKKGMLILVRTFSPAHFENGAWDTGGSCNRTSPYTEINSKEKSFELELGELQVKEVKRARKEGEPNGKKFRVLDVTRAMLMRADGHPGEYWGNKWMKGYNDCVHWCLPGPIDAWNDFLLAVMEKEARFSQ</sequence>
<evidence type="ECO:0000313" key="10">
    <source>
        <dbReference type="EMBL" id="KAK9741359.1"/>
    </source>
</evidence>
<dbReference type="AlphaFoldDB" id="A0AAW1M7H5"/>
<evidence type="ECO:0000259" key="8">
    <source>
        <dbReference type="Pfam" id="PF13839"/>
    </source>
</evidence>
<keyword evidence="3 7" id="KW-0812">Transmembrane</keyword>
<comment type="similarity">
    <text evidence="2">Belongs to the PC-esterase family. TBL subfamily.</text>
</comment>
<reference evidence="10" key="1">
    <citation type="submission" date="2024-03" db="EMBL/GenBank/DDBJ databases">
        <title>WGS assembly of Saponaria officinalis var. Norfolk2.</title>
        <authorList>
            <person name="Jenkins J."/>
            <person name="Shu S."/>
            <person name="Grimwood J."/>
            <person name="Barry K."/>
            <person name="Goodstein D."/>
            <person name="Schmutz J."/>
            <person name="Leebens-Mack J."/>
            <person name="Osbourn A."/>
        </authorList>
    </citation>
    <scope>NUCLEOTIDE SEQUENCE [LARGE SCALE GENOMIC DNA]</scope>
    <source>
        <strain evidence="10">JIC</strain>
    </source>
</reference>
<dbReference type="Proteomes" id="UP001443914">
    <property type="component" value="Unassembled WGS sequence"/>
</dbReference>
<dbReference type="PANTHER" id="PTHR32285:SF28">
    <property type="entry name" value="XYLOGLUCAN O-ACETYLTRANSFERASE 2"/>
    <property type="match status" value="1"/>
</dbReference>
<evidence type="ECO:0000256" key="7">
    <source>
        <dbReference type="SAM" id="Phobius"/>
    </source>
</evidence>
<feature type="domain" description="Trichome birefringence-like C-terminal" evidence="8">
    <location>
        <begin position="150"/>
        <end position="436"/>
    </location>
</feature>
<gene>
    <name evidence="10" type="ORF">RND81_03G099700</name>
</gene>
<proteinExistence type="inferred from homology"/>
<keyword evidence="4" id="KW-0735">Signal-anchor</keyword>
<accession>A0AAW1M7H5</accession>
<comment type="subcellular location">
    <subcellularLocation>
        <location evidence="1">Membrane</location>
        <topology evidence="1">Single-pass membrane protein</topology>
    </subcellularLocation>
</comment>
<keyword evidence="11" id="KW-1185">Reference proteome</keyword>
<dbReference type="InterPro" id="IPR029962">
    <property type="entry name" value="TBL"/>
</dbReference>
<dbReference type="GO" id="GO:0016413">
    <property type="term" value="F:O-acetyltransferase activity"/>
    <property type="evidence" value="ECO:0007669"/>
    <property type="project" value="InterPro"/>
</dbReference>
<feature type="transmembrane region" description="Helical" evidence="7">
    <location>
        <begin position="46"/>
        <end position="63"/>
    </location>
</feature>
<evidence type="ECO:0000256" key="3">
    <source>
        <dbReference type="ARBA" id="ARBA00022692"/>
    </source>
</evidence>
<name>A0AAW1M7H5_SAPOF</name>
<feature type="domain" description="Trichome birefringence-like N-terminal" evidence="9">
    <location>
        <begin position="96"/>
        <end position="149"/>
    </location>
</feature>
<dbReference type="PANTHER" id="PTHR32285">
    <property type="entry name" value="PROTEIN TRICHOME BIREFRINGENCE-LIKE 9-RELATED"/>
    <property type="match status" value="1"/>
</dbReference>